<dbReference type="AlphaFoldDB" id="A0A378JI23"/>
<gene>
    <name evidence="2" type="ORF">NCTC13316_00760</name>
</gene>
<dbReference type="EMBL" id="UGOD01000001">
    <property type="protein sequence ID" value="STX50677.1"/>
    <property type="molecule type" value="Genomic_DNA"/>
</dbReference>
<protein>
    <submittedName>
        <fullName evidence="2">Uncharacterized protein</fullName>
    </submittedName>
</protein>
<feature type="transmembrane region" description="Helical" evidence="1">
    <location>
        <begin position="269"/>
        <end position="287"/>
    </location>
</feature>
<keyword evidence="1" id="KW-0812">Transmembrane</keyword>
<keyword evidence="1" id="KW-0472">Membrane</keyword>
<dbReference type="Proteomes" id="UP000254794">
    <property type="component" value="Unassembled WGS sequence"/>
</dbReference>
<keyword evidence="1" id="KW-1133">Transmembrane helix</keyword>
<feature type="transmembrane region" description="Helical" evidence="1">
    <location>
        <begin position="142"/>
        <end position="165"/>
    </location>
</feature>
<proteinExistence type="predicted"/>
<evidence type="ECO:0000256" key="1">
    <source>
        <dbReference type="SAM" id="Phobius"/>
    </source>
</evidence>
<evidence type="ECO:0000313" key="3">
    <source>
        <dbReference type="Proteomes" id="UP000254794"/>
    </source>
</evidence>
<name>A0A378JI23_9GAMM</name>
<feature type="transmembrane region" description="Helical" evidence="1">
    <location>
        <begin position="210"/>
        <end position="228"/>
    </location>
</feature>
<evidence type="ECO:0000313" key="2">
    <source>
        <dbReference type="EMBL" id="STX50677.1"/>
    </source>
</evidence>
<reference evidence="2 3" key="1">
    <citation type="submission" date="2018-06" db="EMBL/GenBank/DDBJ databases">
        <authorList>
            <consortium name="Pathogen Informatics"/>
            <person name="Doyle S."/>
        </authorList>
    </citation>
    <scope>NUCLEOTIDE SEQUENCE [LARGE SCALE GENOMIC DNA]</scope>
    <source>
        <strain evidence="2 3">NCTC13316</strain>
    </source>
</reference>
<dbReference type="OrthoDB" id="5638658at2"/>
<keyword evidence="3" id="KW-1185">Reference proteome</keyword>
<feature type="transmembrane region" description="Helical" evidence="1">
    <location>
        <begin position="112"/>
        <end position="130"/>
    </location>
</feature>
<organism evidence="2 3">
    <name type="scientific">Legionella busanensis</name>
    <dbReference type="NCBI Taxonomy" id="190655"/>
    <lineage>
        <taxon>Bacteria</taxon>
        <taxon>Pseudomonadati</taxon>
        <taxon>Pseudomonadota</taxon>
        <taxon>Gammaproteobacteria</taxon>
        <taxon>Legionellales</taxon>
        <taxon>Legionellaceae</taxon>
        <taxon>Legionella</taxon>
    </lineage>
</organism>
<feature type="transmembrane region" description="Helical" evidence="1">
    <location>
        <begin position="293"/>
        <end position="314"/>
    </location>
</feature>
<dbReference type="RefSeq" id="WP_115330377.1">
    <property type="nucleotide sequence ID" value="NZ_CAAAHP010000004.1"/>
</dbReference>
<accession>A0A378JI23</accession>
<sequence>MKSVLDNLKVFNNYIKGERADVVKNELAYYKYNLDALKINFKEVIITDDEDIVEQVQNILANLNIPKSQWPSYIKRKNLYQFLEKLNRRGFIQISYLLQLIDEKTQIRKKNLTLAGFGALMIFLSSLFIPQLVAVRLALQSFILSTFSLPLLGLISKVFSTGYYLYNNHTDTKRTLLKRLHDNGFVVASFIVNFVAYVLWIIAASPMTPLIGGLFILASVLNVAKELFSLGHYAIKYIARDALPTTLDLNLYRSHIRNEYSYFNRRNSAFINLVAAILIVGIMAAWSFLPSGIILSVGTFVAIGIISLVKKLILDRSEKIIRDRLQLQLQHINEVEEKLTTKTPLTNLLSQEIVKEVRKEQQRESAAHSRVNDANSTPTYLLVKKLKFLFWQRPENITIPFNTNTLAPPSLK</sequence>
<feature type="transmembrane region" description="Helical" evidence="1">
    <location>
        <begin position="185"/>
        <end position="204"/>
    </location>
</feature>